<name>A0A5B7BHV7_DAVIN</name>
<reference evidence="1" key="1">
    <citation type="submission" date="2019-08" db="EMBL/GenBank/DDBJ databases">
        <title>Reference gene set and small RNA set construction with multiple tissues from Davidia involucrata Baill.</title>
        <authorList>
            <person name="Yang H."/>
            <person name="Zhou C."/>
            <person name="Li G."/>
            <person name="Wang J."/>
            <person name="Gao P."/>
            <person name="Wang M."/>
            <person name="Wang R."/>
            <person name="Zhao Y."/>
        </authorList>
    </citation>
    <scope>NUCLEOTIDE SEQUENCE</scope>
    <source>
        <tissue evidence="1">Mixed with DoveR01_LX</tissue>
    </source>
</reference>
<evidence type="ECO:0000313" key="1">
    <source>
        <dbReference type="EMBL" id="MPA67828.1"/>
    </source>
</evidence>
<gene>
    <name evidence="1" type="ORF">Din_037269</name>
</gene>
<organism evidence="1">
    <name type="scientific">Davidia involucrata</name>
    <name type="common">Dove tree</name>
    <dbReference type="NCBI Taxonomy" id="16924"/>
    <lineage>
        <taxon>Eukaryota</taxon>
        <taxon>Viridiplantae</taxon>
        <taxon>Streptophyta</taxon>
        <taxon>Embryophyta</taxon>
        <taxon>Tracheophyta</taxon>
        <taxon>Spermatophyta</taxon>
        <taxon>Magnoliopsida</taxon>
        <taxon>eudicotyledons</taxon>
        <taxon>Gunneridae</taxon>
        <taxon>Pentapetalae</taxon>
        <taxon>asterids</taxon>
        <taxon>Cornales</taxon>
        <taxon>Nyssaceae</taxon>
        <taxon>Davidia</taxon>
    </lineage>
</organism>
<accession>A0A5B7BHV7</accession>
<dbReference type="EMBL" id="GHES01037269">
    <property type="protein sequence ID" value="MPA67828.1"/>
    <property type="molecule type" value="Transcribed_RNA"/>
</dbReference>
<dbReference type="AlphaFoldDB" id="A0A5B7BHV7"/>
<sequence>MGRTVGRTITDLHFDLLMYIMIFVAKSSNGAANLARAISVSRVFMKVAEDRSVLQAVVFANVRVSHQYELFQQINGLLSRCAQAGNVAAQYLLAQIILLSSSQLQTRVLVRGSSKFSSRGRRLTDKACSGIIPKEDSPVVSFMAHFVPDQQACACKTSSCHRSLPHYELVKLFLRRCSPYDLTKMRLHLNHYLDYFIGRGNGVHLILNHSINHMCSIGDRVLGIAELGEIKRRVNAQMRHLTEAAMASRSRNVNPFLQKERSDAIEAGIARCGATVLELRVKCAELGLSFEVVFGANSNLEAYVKYFCEVLTLYEEHRIIVYLAFNRFFP</sequence>
<protein>
    <submittedName>
        <fullName evidence="1">Uncharacterized protein</fullName>
    </submittedName>
</protein>
<proteinExistence type="predicted"/>